<dbReference type="PROSITE" id="PS50222">
    <property type="entry name" value="EF_HAND_2"/>
    <property type="match status" value="4"/>
</dbReference>
<keyword evidence="25" id="KW-1185">Reference proteome</keyword>
<dbReference type="Pfam" id="PF13499">
    <property type="entry name" value="EF-hand_7"/>
    <property type="match status" value="2"/>
</dbReference>
<dbReference type="PROSITE" id="PS00107">
    <property type="entry name" value="PROTEIN_KINASE_ATP"/>
    <property type="match status" value="1"/>
</dbReference>
<comment type="function">
    <text evidence="17">Plays a fundamental role in microtubule organizing center structure and function. Component of the infraciliary lattice (ICL) and the ciliary basal bodies.</text>
</comment>
<dbReference type="GO" id="GO:0004674">
    <property type="term" value="F:protein serine/threonine kinase activity"/>
    <property type="evidence" value="ECO:0007669"/>
    <property type="project" value="UniProtKB-KW"/>
</dbReference>
<evidence type="ECO:0000256" key="19">
    <source>
        <dbReference type="ARBA" id="ARBA00048679"/>
    </source>
</evidence>
<dbReference type="InterPro" id="IPR008271">
    <property type="entry name" value="Ser/Thr_kinase_AS"/>
</dbReference>
<evidence type="ECO:0000256" key="17">
    <source>
        <dbReference type="ARBA" id="ARBA00025692"/>
    </source>
</evidence>
<reference evidence="24" key="1">
    <citation type="submission" date="2021-09" db="EMBL/GenBank/DDBJ databases">
        <authorList>
            <consortium name="AG Swart"/>
            <person name="Singh M."/>
            <person name="Singh A."/>
            <person name="Seah K."/>
            <person name="Emmerich C."/>
        </authorList>
    </citation>
    <scope>NUCLEOTIDE SEQUENCE</scope>
    <source>
        <strain evidence="24">ATCC30299</strain>
    </source>
</reference>
<feature type="domain" description="EF-hand" evidence="23">
    <location>
        <begin position="420"/>
        <end position="447"/>
    </location>
</feature>
<dbReference type="PANTHER" id="PTHR24349">
    <property type="entry name" value="SERINE/THREONINE-PROTEIN KINASE"/>
    <property type="match status" value="1"/>
</dbReference>
<evidence type="ECO:0000256" key="8">
    <source>
        <dbReference type="ARBA" id="ARBA00022679"/>
    </source>
</evidence>
<organism evidence="24 25">
    <name type="scientific">Blepharisma stoltei</name>
    <dbReference type="NCBI Taxonomy" id="1481888"/>
    <lineage>
        <taxon>Eukaryota</taxon>
        <taxon>Sar</taxon>
        <taxon>Alveolata</taxon>
        <taxon>Ciliophora</taxon>
        <taxon>Postciliodesmatophora</taxon>
        <taxon>Heterotrichea</taxon>
        <taxon>Heterotrichida</taxon>
        <taxon>Blepharismidae</taxon>
        <taxon>Blepharisma</taxon>
    </lineage>
</organism>
<evidence type="ECO:0000256" key="16">
    <source>
        <dbReference type="ARBA" id="ARBA00024334"/>
    </source>
</evidence>
<dbReference type="InterPro" id="IPR017441">
    <property type="entry name" value="Protein_kinase_ATP_BS"/>
</dbReference>
<dbReference type="InterPro" id="IPR018247">
    <property type="entry name" value="EF_Hand_1_Ca_BS"/>
</dbReference>
<keyword evidence="10" id="KW-0677">Repeat</keyword>
<keyword evidence="15" id="KW-0206">Cytoskeleton</keyword>
<evidence type="ECO:0000256" key="5">
    <source>
        <dbReference type="ARBA" id="ARBA00012513"/>
    </source>
</evidence>
<evidence type="ECO:0000256" key="14">
    <source>
        <dbReference type="ARBA" id="ARBA00022840"/>
    </source>
</evidence>
<dbReference type="Gene3D" id="1.10.510.10">
    <property type="entry name" value="Transferase(Phosphotransferase) domain 1"/>
    <property type="match status" value="1"/>
</dbReference>
<dbReference type="InterPro" id="IPR000719">
    <property type="entry name" value="Prot_kinase_dom"/>
</dbReference>
<evidence type="ECO:0000256" key="6">
    <source>
        <dbReference type="ARBA" id="ARBA00022490"/>
    </source>
</evidence>
<dbReference type="EC" id="2.7.11.1" evidence="5"/>
<keyword evidence="11 20" id="KW-0547">Nucleotide-binding</keyword>
<dbReference type="PROSITE" id="PS00108">
    <property type="entry name" value="PROTEIN_KINASE_ST"/>
    <property type="match status" value="1"/>
</dbReference>
<dbReference type="SMART" id="SM00054">
    <property type="entry name" value="EFh"/>
    <property type="match status" value="4"/>
</dbReference>
<dbReference type="Gene3D" id="3.30.200.20">
    <property type="entry name" value="Phosphorylase Kinase, domain 1"/>
    <property type="match status" value="1"/>
</dbReference>
<protein>
    <recommendedName>
        <fullName evidence="5">non-specific serine/threonine protein kinase</fullName>
        <ecNumber evidence="5">2.7.11.1</ecNumber>
    </recommendedName>
</protein>
<evidence type="ECO:0000256" key="21">
    <source>
        <dbReference type="RuleBase" id="RU000304"/>
    </source>
</evidence>
<evidence type="ECO:0000256" key="4">
    <source>
        <dbReference type="ARBA" id="ARBA00011245"/>
    </source>
</evidence>
<dbReference type="Pfam" id="PF00069">
    <property type="entry name" value="Pkinase"/>
    <property type="match status" value="1"/>
</dbReference>
<dbReference type="SUPFAM" id="SSF47473">
    <property type="entry name" value="EF-hand"/>
    <property type="match status" value="1"/>
</dbReference>
<dbReference type="PROSITE" id="PS50011">
    <property type="entry name" value="PROTEIN_KINASE_DOM"/>
    <property type="match status" value="1"/>
</dbReference>
<evidence type="ECO:0000256" key="7">
    <source>
        <dbReference type="ARBA" id="ARBA00022527"/>
    </source>
</evidence>
<dbReference type="InterPro" id="IPR011992">
    <property type="entry name" value="EF-hand-dom_pair"/>
</dbReference>
<dbReference type="GO" id="GO:0005856">
    <property type="term" value="C:cytoskeleton"/>
    <property type="evidence" value="ECO:0007669"/>
    <property type="project" value="UniProtKB-SubCell"/>
</dbReference>
<evidence type="ECO:0000256" key="3">
    <source>
        <dbReference type="ARBA" id="ARBA00005253"/>
    </source>
</evidence>
<accession>A0AAU9KAX5</accession>
<comment type="similarity">
    <text evidence="16">Belongs to the protein kinase superfamily. Ser/Thr protein kinase family. CDPK subfamily.</text>
</comment>
<dbReference type="Gene3D" id="1.10.238.10">
    <property type="entry name" value="EF-hand"/>
    <property type="match status" value="1"/>
</dbReference>
<feature type="binding site" evidence="20">
    <location>
        <position position="75"/>
    </location>
    <ligand>
        <name>ATP</name>
        <dbReference type="ChEBI" id="CHEBI:30616"/>
    </ligand>
</feature>
<keyword evidence="8" id="KW-0808">Transferase</keyword>
<dbReference type="Proteomes" id="UP001162131">
    <property type="component" value="Unassembled WGS sequence"/>
</dbReference>
<evidence type="ECO:0000256" key="2">
    <source>
        <dbReference type="ARBA" id="ARBA00004245"/>
    </source>
</evidence>
<name>A0AAU9KAX5_9CILI</name>
<evidence type="ECO:0000256" key="13">
    <source>
        <dbReference type="ARBA" id="ARBA00022837"/>
    </source>
</evidence>
<evidence type="ECO:0000256" key="12">
    <source>
        <dbReference type="ARBA" id="ARBA00022777"/>
    </source>
</evidence>
<feature type="domain" description="Protein kinase" evidence="22">
    <location>
        <begin position="46"/>
        <end position="303"/>
    </location>
</feature>
<dbReference type="InterPro" id="IPR050205">
    <property type="entry name" value="CDPK_Ser/Thr_kinases"/>
</dbReference>
<dbReference type="InterPro" id="IPR011009">
    <property type="entry name" value="Kinase-like_dom_sf"/>
</dbReference>
<gene>
    <name evidence="24" type="ORF">BSTOLATCC_MIC57050</name>
</gene>
<evidence type="ECO:0000256" key="10">
    <source>
        <dbReference type="ARBA" id="ARBA00022737"/>
    </source>
</evidence>
<evidence type="ECO:0000256" key="9">
    <source>
        <dbReference type="ARBA" id="ARBA00022723"/>
    </source>
</evidence>
<dbReference type="FunFam" id="1.10.510.10:FF:000571">
    <property type="entry name" value="Maternal embryonic leucine zipper kinase"/>
    <property type="match status" value="1"/>
</dbReference>
<dbReference type="FunFam" id="3.30.200.20:FF:000315">
    <property type="entry name" value="Calcium-dependent protein kinase 3"/>
    <property type="match status" value="1"/>
</dbReference>
<dbReference type="InterPro" id="IPR002048">
    <property type="entry name" value="EF_hand_dom"/>
</dbReference>
<dbReference type="SMART" id="SM00220">
    <property type="entry name" value="S_TKc"/>
    <property type="match status" value="1"/>
</dbReference>
<evidence type="ECO:0000259" key="22">
    <source>
        <dbReference type="PROSITE" id="PS50011"/>
    </source>
</evidence>
<sequence length="486" mass="56456">MGCCCSSTDLARPIPQPKSLQLLGSQSPTRRSGFIKVTSRNILDYYEIVKEIGVGGFGTVFEVRDKRSGLRRAMKEIPKDNLDEAKFQKMIEEVELVKNMDHPNIMRIYEVIETSRFYYVITELLDGGELFEKLTKQRRFTEKQAAKYLRDIMSALNYCHKQGIVHRDIKPENLVFEFPDDNSNLKVIDFAISHKINQEEKITVINGTLWYMAPEILIDHTYDEKCDIWSAGVILFIMLSGSPPFMGETEAEIISNIKNHYPKLNSQIWFFMTEECKDLLRRMLTINPKERLTAEEVLAHPWINMWERHGIAEVPISKDVLTHLNHFHSHSKLSKSIMLYISYQLFTKKEEQSLTEIFKSIDKNGDGLLSREELIEGYKHLGMSAQVDVDEIMKNCDLDNSGTISFSEFLIAASQWKSIFKKNQLRHAFDEYDSSKDGKLSLDELKKQFPEILDTEWKKLFEEADENRDGQISFEELKNYLLSTIK</sequence>
<keyword evidence="13" id="KW-0106">Calcium</keyword>
<evidence type="ECO:0000256" key="18">
    <source>
        <dbReference type="ARBA" id="ARBA00047899"/>
    </source>
</evidence>
<comment type="catalytic activity">
    <reaction evidence="18">
        <text>L-threonyl-[protein] + ATP = O-phospho-L-threonyl-[protein] + ADP + H(+)</text>
        <dbReference type="Rhea" id="RHEA:46608"/>
        <dbReference type="Rhea" id="RHEA-COMP:11060"/>
        <dbReference type="Rhea" id="RHEA-COMP:11605"/>
        <dbReference type="ChEBI" id="CHEBI:15378"/>
        <dbReference type="ChEBI" id="CHEBI:30013"/>
        <dbReference type="ChEBI" id="CHEBI:30616"/>
        <dbReference type="ChEBI" id="CHEBI:61977"/>
        <dbReference type="ChEBI" id="CHEBI:456216"/>
        <dbReference type="EC" id="2.7.11.1"/>
    </reaction>
</comment>
<evidence type="ECO:0000256" key="20">
    <source>
        <dbReference type="PROSITE-ProRule" id="PRU10141"/>
    </source>
</evidence>
<dbReference type="EMBL" id="CAJZBQ010000055">
    <property type="protein sequence ID" value="CAG9332760.1"/>
    <property type="molecule type" value="Genomic_DNA"/>
</dbReference>
<dbReference type="SUPFAM" id="SSF56112">
    <property type="entry name" value="Protein kinase-like (PK-like)"/>
    <property type="match status" value="1"/>
</dbReference>
<keyword evidence="14 20" id="KW-0067">ATP-binding</keyword>
<keyword evidence="12" id="KW-0418">Kinase</keyword>
<dbReference type="PROSITE" id="PS00018">
    <property type="entry name" value="EF_HAND_1"/>
    <property type="match status" value="3"/>
</dbReference>
<comment type="cofactor">
    <cofactor evidence="1">
        <name>Mg(2+)</name>
        <dbReference type="ChEBI" id="CHEBI:18420"/>
    </cofactor>
</comment>
<dbReference type="GO" id="GO:0005524">
    <property type="term" value="F:ATP binding"/>
    <property type="evidence" value="ECO:0007669"/>
    <property type="project" value="UniProtKB-UniRule"/>
</dbReference>
<comment type="subunit">
    <text evidence="4">Monomer.</text>
</comment>
<keyword evidence="7 21" id="KW-0723">Serine/threonine-protein kinase</keyword>
<evidence type="ECO:0000313" key="24">
    <source>
        <dbReference type="EMBL" id="CAG9332760.1"/>
    </source>
</evidence>
<feature type="domain" description="EF-hand" evidence="23">
    <location>
        <begin position="452"/>
        <end position="486"/>
    </location>
</feature>
<proteinExistence type="inferred from homology"/>
<dbReference type="GO" id="GO:0005509">
    <property type="term" value="F:calcium ion binding"/>
    <property type="evidence" value="ECO:0007669"/>
    <property type="project" value="InterPro"/>
</dbReference>
<feature type="domain" description="EF-hand" evidence="23">
    <location>
        <begin position="388"/>
        <end position="419"/>
    </location>
</feature>
<dbReference type="AlphaFoldDB" id="A0AAU9KAX5"/>
<evidence type="ECO:0000256" key="15">
    <source>
        <dbReference type="ARBA" id="ARBA00023212"/>
    </source>
</evidence>
<dbReference type="CDD" id="cd05117">
    <property type="entry name" value="STKc_CAMK"/>
    <property type="match status" value="1"/>
</dbReference>
<evidence type="ECO:0000259" key="23">
    <source>
        <dbReference type="PROSITE" id="PS50222"/>
    </source>
</evidence>
<keyword evidence="6" id="KW-0963">Cytoplasm</keyword>
<evidence type="ECO:0000313" key="25">
    <source>
        <dbReference type="Proteomes" id="UP001162131"/>
    </source>
</evidence>
<comment type="similarity">
    <text evidence="3">Belongs to the centrin family.</text>
</comment>
<dbReference type="FunFam" id="1.10.238.10:FF:000178">
    <property type="entry name" value="Calmodulin-2 A"/>
    <property type="match status" value="1"/>
</dbReference>
<evidence type="ECO:0000256" key="1">
    <source>
        <dbReference type="ARBA" id="ARBA00001946"/>
    </source>
</evidence>
<keyword evidence="9" id="KW-0479">Metal-binding</keyword>
<evidence type="ECO:0000256" key="11">
    <source>
        <dbReference type="ARBA" id="ARBA00022741"/>
    </source>
</evidence>
<comment type="caution">
    <text evidence="24">The sequence shown here is derived from an EMBL/GenBank/DDBJ whole genome shotgun (WGS) entry which is preliminary data.</text>
</comment>
<comment type="subcellular location">
    <subcellularLocation>
        <location evidence="2">Cytoplasm</location>
        <location evidence="2">Cytoskeleton</location>
    </subcellularLocation>
</comment>
<feature type="domain" description="EF-hand" evidence="23">
    <location>
        <begin position="349"/>
        <end position="384"/>
    </location>
</feature>
<comment type="catalytic activity">
    <reaction evidence="19">
        <text>L-seryl-[protein] + ATP = O-phospho-L-seryl-[protein] + ADP + H(+)</text>
        <dbReference type="Rhea" id="RHEA:17989"/>
        <dbReference type="Rhea" id="RHEA-COMP:9863"/>
        <dbReference type="Rhea" id="RHEA-COMP:11604"/>
        <dbReference type="ChEBI" id="CHEBI:15378"/>
        <dbReference type="ChEBI" id="CHEBI:29999"/>
        <dbReference type="ChEBI" id="CHEBI:30616"/>
        <dbReference type="ChEBI" id="CHEBI:83421"/>
        <dbReference type="ChEBI" id="CHEBI:456216"/>
        <dbReference type="EC" id="2.7.11.1"/>
    </reaction>
</comment>